<dbReference type="PROSITE" id="PS51192">
    <property type="entry name" value="HELICASE_ATP_BIND_1"/>
    <property type="match status" value="1"/>
</dbReference>
<dbReference type="GO" id="GO:0005524">
    <property type="term" value="F:ATP binding"/>
    <property type="evidence" value="ECO:0007669"/>
    <property type="project" value="UniProtKB-KW"/>
</dbReference>
<keyword evidence="5 13" id="KW-0347">Helicase</keyword>
<dbReference type="Pfam" id="PF00271">
    <property type="entry name" value="Helicase_C"/>
    <property type="match status" value="1"/>
</dbReference>
<dbReference type="PANTHER" id="PTHR45623:SF14">
    <property type="entry name" value="CHROMODOMAIN-HELICASE-DNA-BINDING PROTEIN 1"/>
    <property type="match status" value="1"/>
</dbReference>
<dbReference type="PANTHER" id="PTHR45623">
    <property type="entry name" value="CHROMODOMAIN-HELICASE-DNA-BINDING PROTEIN 3-RELATED-RELATED"/>
    <property type="match status" value="1"/>
</dbReference>
<feature type="domain" description="Helicase C-terminal" evidence="12">
    <location>
        <begin position="425"/>
        <end position="508"/>
    </location>
</feature>
<dbReference type="Proteomes" id="UP000054498">
    <property type="component" value="Unassembled WGS sequence"/>
</dbReference>
<keyword evidence="3" id="KW-0547">Nucleotide-binding</keyword>
<dbReference type="CDD" id="cd18659">
    <property type="entry name" value="CD2_tandem"/>
    <property type="match status" value="1"/>
</dbReference>
<evidence type="ECO:0000256" key="6">
    <source>
        <dbReference type="ARBA" id="ARBA00022840"/>
    </source>
</evidence>
<dbReference type="GO" id="GO:0000785">
    <property type="term" value="C:chromatin"/>
    <property type="evidence" value="ECO:0007669"/>
    <property type="project" value="TreeGrafter"/>
</dbReference>
<dbReference type="PROSITE" id="PS51194">
    <property type="entry name" value="HELICASE_CTER"/>
    <property type="match status" value="1"/>
</dbReference>
<name>A0A0D2LYE7_9CHLO</name>
<dbReference type="GO" id="GO:0042393">
    <property type="term" value="F:histone binding"/>
    <property type="evidence" value="ECO:0007669"/>
    <property type="project" value="TreeGrafter"/>
</dbReference>
<accession>A0A0D2LYE7</accession>
<evidence type="ECO:0000313" key="14">
    <source>
        <dbReference type="Proteomes" id="UP000054498"/>
    </source>
</evidence>
<feature type="domain" description="Helicase ATP-binding" evidence="11">
    <location>
        <begin position="123"/>
        <end position="309"/>
    </location>
</feature>
<dbReference type="GO" id="GO:0004386">
    <property type="term" value="F:helicase activity"/>
    <property type="evidence" value="ECO:0007669"/>
    <property type="project" value="UniProtKB-KW"/>
</dbReference>
<dbReference type="EC" id="3.6.1.-" evidence="13"/>
<dbReference type="RefSeq" id="XP_013893496.1">
    <property type="nucleotide sequence ID" value="XM_014038042.1"/>
</dbReference>
<sequence length="508" mass="57528">MALARWQHIACRRPLPPVRQVERVVAEREACATRYLVKWEGLPYAECTWEAEEDVVAATGGGAAVGAFARRQQRLLEPSQGIDAQRAAFRASKQMTEALREQPAFLAGGQLRDYQLVGVSWMAYAWVNDRNGILADEMGLGKTVQCVSMLGVLSETVGHRGPFLVVVPLSVVPNWLREFKKWTPEASVVVYVGDSRSREVIRTFEFPMDQGGSGVAGVRRQRSGGKSREFRFEVLITTYELVLKDAGMLGSIRWSYLMVDEAHRLKNSESALYQELATWSFRNKLLVTGTPLQNNMRELWALLHFLEPEQFPDCESFEEQYNTKDADKVTQLHAALRPHLIRRAVKDVERSLPPKTERILRVGMSPLQRRYYKWILTRNFKELNKGQARVSLLNVLIELKKCCNHPFLFESAEENYRGDEHDKTAVDRLIVTSGKMVLLDKLMVRVLDIISDYMRLRGLPHQRLDGSTPAAQRHTAMEHFNAPGSPDFAFLLSTRAGGLGINLATADT</sequence>
<dbReference type="SMART" id="SM00298">
    <property type="entry name" value="CHROMO"/>
    <property type="match status" value="1"/>
</dbReference>
<dbReference type="Gene3D" id="3.40.50.300">
    <property type="entry name" value="P-loop containing nucleotide triphosphate hydrolases"/>
    <property type="match status" value="1"/>
</dbReference>
<keyword evidence="14" id="KW-1185">Reference proteome</keyword>
<dbReference type="InterPro" id="IPR023780">
    <property type="entry name" value="Chromo_domain"/>
</dbReference>
<dbReference type="GO" id="GO:0005634">
    <property type="term" value="C:nucleus"/>
    <property type="evidence" value="ECO:0007669"/>
    <property type="project" value="UniProtKB-SubCell"/>
</dbReference>
<dbReference type="EMBL" id="KK104075">
    <property type="protein sequence ID" value="KIY94476.1"/>
    <property type="molecule type" value="Genomic_DNA"/>
</dbReference>
<evidence type="ECO:0000256" key="4">
    <source>
        <dbReference type="ARBA" id="ARBA00022801"/>
    </source>
</evidence>
<dbReference type="CDD" id="cd18793">
    <property type="entry name" value="SF2_C_SNF"/>
    <property type="match status" value="1"/>
</dbReference>
<dbReference type="GO" id="GO:0016887">
    <property type="term" value="F:ATP hydrolysis activity"/>
    <property type="evidence" value="ECO:0007669"/>
    <property type="project" value="TreeGrafter"/>
</dbReference>
<dbReference type="SUPFAM" id="SSF52540">
    <property type="entry name" value="P-loop containing nucleoside triphosphate hydrolases"/>
    <property type="match status" value="2"/>
</dbReference>
<evidence type="ECO:0000313" key="13">
    <source>
        <dbReference type="EMBL" id="KIY94476.1"/>
    </source>
</evidence>
<dbReference type="InterPro" id="IPR038718">
    <property type="entry name" value="SNF2-like_sf"/>
</dbReference>
<dbReference type="InterPro" id="IPR027417">
    <property type="entry name" value="P-loop_NTPase"/>
</dbReference>
<dbReference type="KEGG" id="mng:MNEG_13486"/>
<dbReference type="Gene3D" id="3.40.50.10810">
    <property type="entry name" value="Tandem AAA-ATPase domain"/>
    <property type="match status" value="1"/>
</dbReference>
<dbReference type="AlphaFoldDB" id="A0A0D2LYE7"/>
<gene>
    <name evidence="13" type="ORF">MNEG_13486</name>
</gene>
<dbReference type="FunFam" id="3.40.50.10810:FF:000005">
    <property type="entry name" value="Photoperiod-independent early flowering 1"/>
    <property type="match status" value="1"/>
</dbReference>
<keyword evidence="8 13" id="KW-0238">DNA-binding</keyword>
<dbReference type="SUPFAM" id="SSF54160">
    <property type="entry name" value="Chromo domain-like"/>
    <property type="match status" value="1"/>
</dbReference>
<dbReference type="OrthoDB" id="5857104at2759"/>
<dbReference type="SMART" id="SM00487">
    <property type="entry name" value="DEXDc"/>
    <property type="match status" value="1"/>
</dbReference>
<dbReference type="Gene3D" id="2.40.50.40">
    <property type="match status" value="1"/>
</dbReference>
<dbReference type="InterPro" id="IPR002464">
    <property type="entry name" value="DNA/RNA_helicase_DEAH_CS"/>
</dbReference>
<evidence type="ECO:0000256" key="2">
    <source>
        <dbReference type="ARBA" id="ARBA00022737"/>
    </source>
</evidence>
<dbReference type="GO" id="GO:0003677">
    <property type="term" value="F:DNA binding"/>
    <property type="evidence" value="ECO:0007669"/>
    <property type="project" value="UniProtKB-KW"/>
</dbReference>
<dbReference type="PROSITE" id="PS50013">
    <property type="entry name" value="CHROMO_2"/>
    <property type="match status" value="1"/>
</dbReference>
<dbReference type="InterPro" id="IPR016197">
    <property type="entry name" value="Chromo-like_dom_sf"/>
</dbReference>
<dbReference type="Pfam" id="PF00176">
    <property type="entry name" value="SNF2-rel_dom"/>
    <property type="match status" value="1"/>
</dbReference>
<dbReference type="InterPro" id="IPR000953">
    <property type="entry name" value="Chromo/chromo_shadow_dom"/>
</dbReference>
<dbReference type="Pfam" id="PF00385">
    <property type="entry name" value="Chromo"/>
    <property type="match status" value="1"/>
</dbReference>
<keyword evidence="2" id="KW-0677">Repeat</keyword>
<dbReference type="InterPro" id="IPR049730">
    <property type="entry name" value="SNF2/RAD54-like_C"/>
</dbReference>
<dbReference type="InterPro" id="IPR000330">
    <property type="entry name" value="SNF2_N"/>
</dbReference>
<dbReference type="InterPro" id="IPR014001">
    <property type="entry name" value="Helicase_ATP-bd"/>
</dbReference>
<feature type="domain" description="Chromo" evidence="10">
    <location>
        <begin position="19"/>
        <end position="80"/>
    </location>
</feature>
<proteinExistence type="predicted"/>
<evidence type="ECO:0000256" key="8">
    <source>
        <dbReference type="ARBA" id="ARBA00023125"/>
    </source>
</evidence>
<dbReference type="PROSITE" id="PS00690">
    <property type="entry name" value="DEAH_ATP_HELICASE"/>
    <property type="match status" value="1"/>
</dbReference>
<evidence type="ECO:0000256" key="3">
    <source>
        <dbReference type="ARBA" id="ARBA00022741"/>
    </source>
</evidence>
<dbReference type="GO" id="GO:0003682">
    <property type="term" value="F:chromatin binding"/>
    <property type="evidence" value="ECO:0007669"/>
    <property type="project" value="TreeGrafter"/>
</dbReference>
<dbReference type="GO" id="GO:0140658">
    <property type="term" value="F:ATP-dependent chromatin remodeler activity"/>
    <property type="evidence" value="ECO:0007669"/>
    <property type="project" value="TreeGrafter"/>
</dbReference>
<evidence type="ECO:0000256" key="9">
    <source>
        <dbReference type="ARBA" id="ARBA00023242"/>
    </source>
</evidence>
<evidence type="ECO:0000256" key="7">
    <source>
        <dbReference type="ARBA" id="ARBA00022853"/>
    </source>
</evidence>
<dbReference type="InterPro" id="IPR001650">
    <property type="entry name" value="Helicase_C-like"/>
</dbReference>
<dbReference type="STRING" id="145388.A0A0D2LYE7"/>
<evidence type="ECO:0000259" key="10">
    <source>
        <dbReference type="PROSITE" id="PS50013"/>
    </source>
</evidence>
<reference evidence="13 14" key="1">
    <citation type="journal article" date="2013" name="BMC Genomics">
        <title>Reconstruction of the lipid metabolism for the microalga Monoraphidium neglectum from its genome sequence reveals characteristics suitable for biofuel production.</title>
        <authorList>
            <person name="Bogen C."/>
            <person name="Al-Dilaimi A."/>
            <person name="Albersmeier A."/>
            <person name="Wichmann J."/>
            <person name="Grundmann M."/>
            <person name="Rupp O."/>
            <person name="Lauersen K.J."/>
            <person name="Blifernez-Klassen O."/>
            <person name="Kalinowski J."/>
            <person name="Goesmann A."/>
            <person name="Mussgnug J.H."/>
            <person name="Kruse O."/>
        </authorList>
    </citation>
    <scope>NUCLEOTIDE SEQUENCE [LARGE SCALE GENOMIC DNA]</scope>
    <source>
        <strain evidence="13 14">SAG 48.87</strain>
    </source>
</reference>
<evidence type="ECO:0000256" key="1">
    <source>
        <dbReference type="ARBA" id="ARBA00004123"/>
    </source>
</evidence>
<evidence type="ECO:0000259" key="12">
    <source>
        <dbReference type="PROSITE" id="PS51194"/>
    </source>
</evidence>
<evidence type="ECO:0000256" key="5">
    <source>
        <dbReference type="ARBA" id="ARBA00022806"/>
    </source>
</evidence>
<organism evidence="13 14">
    <name type="scientific">Monoraphidium neglectum</name>
    <dbReference type="NCBI Taxonomy" id="145388"/>
    <lineage>
        <taxon>Eukaryota</taxon>
        <taxon>Viridiplantae</taxon>
        <taxon>Chlorophyta</taxon>
        <taxon>core chlorophytes</taxon>
        <taxon>Chlorophyceae</taxon>
        <taxon>CS clade</taxon>
        <taxon>Sphaeropleales</taxon>
        <taxon>Selenastraceae</taxon>
        <taxon>Monoraphidium</taxon>
    </lineage>
</organism>
<keyword evidence="7" id="KW-0156">Chromatin regulator</keyword>
<keyword evidence="6" id="KW-0067">ATP-binding</keyword>
<keyword evidence="9" id="KW-0539">Nucleus</keyword>
<dbReference type="GO" id="GO:0034728">
    <property type="term" value="P:nucleosome organization"/>
    <property type="evidence" value="ECO:0007669"/>
    <property type="project" value="TreeGrafter"/>
</dbReference>
<keyword evidence="4 13" id="KW-0378">Hydrolase</keyword>
<dbReference type="PROSITE" id="PS50096">
    <property type="entry name" value="IQ"/>
    <property type="match status" value="1"/>
</dbReference>
<comment type="subcellular location">
    <subcellularLocation>
        <location evidence="1">Nucleus</location>
    </subcellularLocation>
</comment>
<dbReference type="GeneID" id="25730953"/>
<protein>
    <submittedName>
        <fullName evidence="13">Chromodomain-helicase-DNA-binding protein 1</fullName>
        <ecNumber evidence="13">3.6.1.-</ecNumber>
    </submittedName>
</protein>
<evidence type="ECO:0000259" key="11">
    <source>
        <dbReference type="PROSITE" id="PS51192"/>
    </source>
</evidence>